<dbReference type="Pfam" id="PF16201">
    <property type="entry name" value="NopRA1"/>
    <property type="match status" value="1"/>
</dbReference>
<dbReference type="GeneID" id="19326110"/>
<dbReference type="GO" id="GO:0000466">
    <property type="term" value="P:maturation of 5.8S rRNA from tricistronic rRNA transcript (SSU-rRNA, 5.8S rRNA, LSU-rRNA)"/>
    <property type="evidence" value="ECO:0007669"/>
    <property type="project" value="TreeGrafter"/>
</dbReference>
<evidence type="ECO:0000259" key="3">
    <source>
        <dbReference type="Pfam" id="PF16201"/>
    </source>
</evidence>
<sequence length="1147" mass="127323">MAKKRNRGGDGADNPRKRLRIVHETPTAEDVHNSRQLMQLLAFEQDLQKARHGLQSFKVFLDGLTNETGPKNEDVDILRDYLESTRPRHDDAEAMYLPDIMETWSYAAQMNNDNVMSAVPVVLALLLKFISQRLDLVPHGLGIGRTILQKRPQELIARNLATDKSKEFIISPTLRLLREALCLDGGALAKPIFRARSNTFKALARNMGIRFLGEGLEELKRPSARTTAVRFFLSAVKFLHLEAKVELLSQREIGPALTKHLRDDPPYLIFEILDTLKNHVLKDDKLPGNIKGKLLNSGTLSRIASLYNYEHTVTEEEGKTSVEDAVHSFLVFACTTPNAGILRPQSGFYPRGVDPDAPLLIESETADEQGLDTVSWMNLFIEDVPVRNMSLLDFIQQLRPWSNMKHSELIIAIFEAAPELVCPYFLAKKSFTFEPKLSATWIGYAAFIFNTVQLPIPTAFGNRSGYARIPPPTSVMIDNIIPLPLNQKVLRRCLTQQSDLIPFFATRLLVVSLQKLQAVLRLHDEARASGSSQNLWAESAQKLVNEFCQRTPDIKDIFNVYRGIPEIDLLQREAASRALRLYYEVIPQIALSAKFDISPLLIAAIARLGQFEDNPQDHALVLVELENVLAIAGYSPGMKWFSKSDVLSLSPYTALLKVILDAPEGVALHQLREVLGTVAEETQLVLPQKGRGSLNALLDGLQRTKQSSKESLPSELWAFLDNCTTRCAGSPIKYLEMMEDTVPSAKTKKSRATSSAVSPLVLTILEQLPFVKASASDETLVTIARFIAAYLSFLKQAGEDKRSLKAILEKIVTVFPEKHAARKLLKLSVEGPAQQNLESWGADFSAGEASGASQTSTNDDEGMSDESLEGHLLIPIPDVDNSVLSKWASKEADELIEEGYASSLITLLGSEHVSIRKEALISLLKIAAKVQESAYEEKEQVWLLLSELAETSRPQVDTAPLPGPIIAFATHALEIVKNPLHCLYGKVNTFLTRGPVWALDRFPLVHDIVQGGPEADDAYYTELGWLLSCLLGGLRSPADVALFHKRRLFERLLSLASNPYIRDHLKLEILKILFRTTCVEGGSTTLVTRFGIVSWLEAQAAKPNSGADAGMHKALLRRIWQTCDQERVSTWSKQGFSGDSGESAAKA</sequence>
<dbReference type="Pfam" id="PF26140">
    <property type="entry name" value="HEAT_URB1"/>
    <property type="match status" value="1"/>
</dbReference>
<evidence type="ECO:0000259" key="2">
    <source>
        <dbReference type="Pfam" id="PF11707"/>
    </source>
</evidence>
<dbReference type="AlphaFoldDB" id="R8BI26"/>
<dbReference type="InterPro" id="IPR016024">
    <property type="entry name" value="ARM-type_fold"/>
</dbReference>
<dbReference type="PANTHER" id="PTHR13500:SF0">
    <property type="entry name" value="NUCLEOLAR PRE-RIBOSOMAL-ASSOCIATED PROTEIN 1"/>
    <property type="match status" value="1"/>
</dbReference>
<dbReference type="OrthoDB" id="72892at2759"/>
<organism evidence="5 6">
    <name type="scientific">Phaeoacremonium minimum (strain UCR-PA7)</name>
    <name type="common">Esca disease fungus</name>
    <name type="synonym">Togninia minima</name>
    <dbReference type="NCBI Taxonomy" id="1286976"/>
    <lineage>
        <taxon>Eukaryota</taxon>
        <taxon>Fungi</taxon>
        <taxon>Dikarya</taxon>
        <taxon>Ascomycota</taxon>
        <taxon>Pezizomycotina</taxon>
        <taxon>Sordariomycetes</taxon>
        <taxon>Sordariomycetidae</taxon>
        <taxon>Togniniales</taxon>
        <taxon>Togniniaceae</taxon>
        <taxon>Phaeoacremonium</taxon>
    </lineage>
</organism>
<dbReference type="InterPro" id="IPR021714">
    <property type="entry name" value="URB1_N"/>
</dbReference>
<dbReference type="Proteomes" id="UP000014074">
    <property type="component" value="Unassembled WGS sequence"/>
</dbReference>
<evidence type="ECO:0000313" key="6">
    <source>
        <dbReference type="Proteomes" id="UP000014074"/>
    </source>
</evidence>
<protein>
    <submittedName>
        <fullName evidence="5">Putative ribosome biogenesis protein urb1 protein</fullName>
    </submittedName>
</protein>
<gene>
    <name evidence="5" type="ORF">UCRPA7_5543</name>
</gene>
<evidence type="ECO:0000259" key="4">
    <source>
        <dbReference type="Pfam" id="PF26140"/>
    </source>
</evidence>
<feature type="region of interest" description="Disordered" evidence="1">
    <location>
        <begin position="845"/>
        <end position="865"/>
    </location>
</feature>
<dbReference type="InterPro" id="IPR032436">
    <property type="entry name" value="URB1_C"/>
</dbReference>
<accession>R8BI26</accession>
<feature type="domain" description="URB1 central HEAT repeat" evidence="4">
    <location>
        <begin position="635"/>
        <end position="826"/>
    </location>
</feature>
<reference evidence="6" key="1">
    <citation type="journal article" date="2013" name="Genome Announc.">
        <title>Draft genome sequence of the ascomycete Phaeoacremonium aleophilum strain UCR-PA7, a causal agent of the esca disease complex in grapevines.</title>
        <authorList>
            <person name="Blanco-Ulate B."/>
            <person name="Rolshausen P."/>
            <person name="Cantu D."/>
        </authorList>
    </citation>
    <scope>NUCLEOTIDE SEQUENCE [LARGE SCALE GENOMIC DNA]</scope>
    <source>
        <strain evidence="6">UCR-PA7</strain>
    </source>
</reference>
<dbReference type="GO" id="GO:0000463">
    <property type="term" value="P:maturation of LSU-rRNA from tricistronic rRNA transcript (SSU-rRNA, 5.8S rRNA, LSU-rRNA)"/>
    <property type="evidence" value="ECO:0007669"/>
    <property type="project" value="TreeGrafter"/>
</dbReference>
<dbReference type="KEGG" id="tmn:UCRPA7_5543"/>
<dbReference type="InterPro" id="IPR059018">
    <property type="entry name" value="HEAT_URB1"/>
</dbReference>
<dbReference type="eggNOG" id="KOG1791">
    <property type="taxonomic scope" value="Eukaryota"/>
</dbReference>
<name>R8BI26_PHAM7</name>
<dbReference type="InterPro" id="IPR039844">
    <property type="entry name" value="URB1"/>
</dbReference>
<dbReference type="SUPFAM" id="SSF48371">
    <property type="entry name" value="ARM repeat"/>
    <property type="match status" value="1"/>
</dbReference>
<dbReference type="EMBL" id="KB933183">
    <property type="protein sequence ID" value="EON98924.1"/>
    <property type="molecule type" value="Genomic_DNA"/>
</dbReference>
<keyword evidence="6" id="KW-1185">Reference proteome</keyword>
<dbReference type="HOGENOM" id="CLU_009575_0_0_1"/>
<evidence type="ECO:0000313" key="5">
    <source>
        <dbReference type="EMBL" id="EON98924.1"/>
    </source>
</evidence>
<dbReference type="PANTHER" id="PTHR13500">
    <property type="entry name" value="NUCLEOLAR PRERIBOSOMAL-ASSOCIATED PROTEIN 1"/>
    <property type="match status" value="1"/>
</dbReference>
<proteinExistence type="predicted"/>
<feature type="domain" description="URB1 N-terminal" evidence="2">
    <location>
        <begin position="97"/>
        <end position="444"/>
    </location>
</feature>
<feature type="domain" description="URB1 C-terminal" evidence="3">
    <location>
        <begin position="902"/>
        <end position="1095"/>
    </location>
</feature>
<dbReference type="Pfam" id="PF11707">
    <property type="entry name" value="Npa1"/>
    <property type="match status" value="1"/>
</dbReference>
<dbReference type="GO" id="GO:0005730">
    <property type="term" value="C:nucleolus"/>
    <property type="evidence" value="ECO:0007669"/>
    <property type="project" value="TreeGrafter"/>
</dbReference>
<evidence type="ECO:0000256" key="1">
    <source>
        <dbReference type="SAM" id="MobiDB-lite"/>
    </source>
</evidence>
<dbReference type="RefSeq" id="XP_007916281.1">
    <property type="nucleotide sequence ID" value="XM_007918090.1"/>
</dbReference>